<feature type="signal peptide" evidence="3">
    <location>
        <begin position="1"/>
        <end position="22"/>
    </location>
</feature>
<evidence type="ECO:0008006" key="6">
    <source>
        <dbReference type="Google" id="ProtNLM"/>
    </source>
</evidence>
<proteinExistence type="predicted"/>
<keyword evidence="5" id="KW-1185">Reference proteome</keyword>
<feature type="chain" id="PRO_5007296196" description="Osmotin, thaumatin-like protein" evidence="3">
    <location>
        <begin position="23"/>
        <end position="242"/>
    </location>
</feature>
<keyword evidence="3" id="KW-0732">Signal</keyword>
<evidence type="ECO:0000313" key="4">
    <source>
        <dbReference type="EMBL" id="KXS16647.1"/>
    </source>
</evidence>
<reference evidence="4 5" key="1">
    <citation type="journal article" date="2015" name="Genome Biol. Evol.">
        <title>Phylogenomic analyses indicate that early fungi evolved digesting cell walls of algal ancestors of land plants.</title>
        <authorList>
            <person name="Chang Y."/>
            <person name="Wang S."/>
            <person name="Sekimoto S."/>
            <person name="Aerts A.L."/>
            <person name="Choi C."/>
            <person name="Clum A."/>
            <person name="LaButti K.M."/>
            <person name="Lindquist E.A."/>
            <person name="Yee Ngan C."/>
            <person name="Ohm R.A."/>
            <person name="Salamov A.A."/>
            <person name="Grigoriev I.V."/>
            <person name="Spatafora J.W."/>
            <person name="Berbee M.L."/>
        </authorList>
    </citation>
    <scope>NUCLEOTIDE SEQUENCE [LARGE SCALE GENOMIC DNA]</scope>
    <source>
        <strain evidence="4 5">JEL478</strain>
    </source>
</reference>
<dbReference type="EMBL" id="KQ965751">
    <property type="protein sequence ID" value="KXS16647.1"/>
    <property type="molecule type" value="Genomic_DNA"/>
</dbReference>
<accession>A0A139AIM3</accession>
<sequence length="242" mass="22962">MKYTRTLLALALAAFSAAAVAAQQVALTWDAAAVDAQCRAAVTGSGNTYDGKFDITYSAGLSGALSGTIGSGITITAGTYSAMVNYTLAPTWSFGACCISPTATGGPKFRCCCGASNIAITPNVSTAPANVYAACPAGTDLTTPIATLGDGTRVFQNGPISYCSAGSTGASPAPAPAASGSGSSTAAGATGSPSAAATPAAASASSPSSTASATPKGNGVGTNAALSALGLVVSAVVAIVVA</sequence>
<organism evidence="4 5">
    <name type="scientific">Gonapodya prolifera (strain JEL478)</name>
    <name type="common">Monoblepharis prolifera</name>
    <dbReference type="NCBI Taxonomy" id="1344416"/>
    <lineage>
        <taxon>Eukaryota</taxon>
        <taxon>Fungi</taxon>
        <taxon>Fungi incertae sedis</taxon>
        <taxon>Chytridiomycota</taxon>
        <taxon>Chytridiomycota incertae sedis</taxon>
        <taxon>Monoblepharidomycetes</taxon>
        <taxon>Monoblepharidales</taxon>
        <taxon>Gonapodyaceae</taxon>
        <taxon>Gonapodya</taxon>
    </lineage>
</organism>
<keyword evidence="2" id="KW-1133">Transmembrane helix</keyword>
<feature type="region of interest" description="Disordered" evidence="1">
    <location>
        <begin position="174"/>
        <end position="217"/>
    </location>
</feature>
<gene>
    <name evidence="4" type="ORF">M427DRAFT_43450</name>
</gene>
<name>A0A139AIM3_GONPJ</name>
<evidence type="ECO:0000256" key="2">
    <source>
        <dbReference type="SAM" id="Phobius"/>
    </source>
</evidence>
<feature type="transmembrane region" description="Helical" evidence="2">
    <location>
        <begin position="224"/>
        <end position="241"/>
    </location>
</feature>
<keyword evidence="2" id="KW-0812">Transmembrane</keyword>
<evidence type="ECO:0000256" key="1">
    <source>
        <dbReference type="SAM" id="MobiDB-lite"/>
    </source>
</evidence>
<dbReference type="AlphaFoldDB" id="A0A139AIM3"/>
<feature type="compositionally biased region" description="Low complexity" evidence="1">
    <location>
        <begin position="174"/>
        <end position="214"/>
    </location>
</feature>
<protein>
    <recommendedName>
        <fullName evidence="6">Osmotin, thaumatin-like protein</fullName>
    </recommendedName>
</protein>
<dbReference type="Proteomes" id="UP000070544">
    <property type="component" value="Unassembled WGS sequence"/>
</dbReference>
<evidence type="ECO:0000313" key="5">
    <source>
        <dbReference type="Proteomes" id="UP000070544"/>
    </source>
</evidence>
<keyword evidence="2" id="KW-0472">Membrane</keyword>
<evidence type="ECO:0000256" key="3">
    <source>
        <dbReference type="SAM" id="SignalP"/>
    </source>
</evidence>